<proteinExistence type="inferred from homology"/>
<organism evidence="5 6">
    <name type="scientific">Azospirillum lipoferum</name>
    <dbReference type="NCBI Taxonomy" id="193"/>
    <lineage>
        <taxon>Bacteria</taxon>
        <taxon>Pseudomonadati</taxon>
        <taxon>Pseudomonadota</taxon>
        <taxon>Alphaproteobacteria</taxon>
        <taxon>Rhodospirillales</taxon>
        <taxon>Azospirillaceae</taxon>
        <taxon>Azospirillum</taxon>
    </lineage>
</organism>
<reference evidence="5 6" key="1">
    <citation type="submission" date="2019-08" db="EMBL/GenBank/DDBJ databases">
        <authorList>
            <person name="Grouzdev D."/>
            <person name="Tikhonova E."/>
            <person name="Kravchenko I."/>
        </authorList>
    </citation>
    <scope>NUCLEOTIDE SEQUENCE [LARGE SCALE GENOMIC DNA]</scope>
    <source>
        <strain evidence="5 6">59b</strain>
    </source>
</reference>
<comment type="similarity">
    <text evidence="2">Belongs to the bacterial solute-binding protein SsuA/TauA family.</text>
</comment>
<keyword evidence="3 4" id="KW-0732">Signal</keyword>
<accession>A0A5A9GE84</accession>
<dbReference type="AlphaFoldDB" id="A0A5A9GE84"/>
<feature type="signal peptide" evidence="4">
    <location>
        <begin position="1"/>
        <end position="29"/>
    </location>
</feature>
<dbReference type="Proteomes" id="UP000324927">
    <property type="component" value="Unassembled WGS sequence"/>
</dbReference>
<dbReference type="PANTHER" id="PTHR30024:SF47">
    <property type="entry name" value="TAURINE-BINDING PERIPLASMIC PROTEIN"/>
    <property type="match status" value="1"/>
</dbReference>
<comment type="caution">
    <text evidence="5">The sequence shown here is derived from an EMBL/GenBank/DDBJ whole genome shotgun (WGS) entry which is preliminary data.</text>
</comment>
<evidence type="ECO:0000256" key="1">
    <source>
        <dbReference type="ARBA" id="ARBA00004418"/>
    </source>
</evidence>
<evidence type="ECO:0000313" key="5">
    <source>
        <dbReference type="EMBL" id="KAA0592726.1"/>
    </source>
</evidence>
<evidence type="ECO:0000256" key="3">
    <source>
        <dbReference type="ARBA" id="ARBA00022729"/>
    </source>
</evidence>
<dbReference type="PANTHER" id="PTHR30024">
    <property type="entry name" value="ALIPHATIC SULFONATES-BINDING PROTEIN-RELATED"/>
    <property type="match status" value="1"/>
</dbReference>
<gene>
    <name evidence="5" type="ORF">FZ942_26620</name>
</gene>
<sequence length="341" mass="36356">MTIWKALIRGSLRACVCAFVAGSATAALAQDKVTFTASTLSLFNMPVYVADVMGHFTEQKIAPEITVLKTGGSTALAAVLGGNANVYIGAPSSALSAASRGVEAVVIGSVLNEVSIDLVMRKEVAEQAGLTDRTPVADRFRALKGKKIGVTGSGSGSHQVVQYALRSVGLDPERDTTIVFVGGLEELRAALPRLDATVSASPLTEDFVRSGAYLMASGPGGSYEALKGMPTVVLVATKRWASAVPERTTRLLAAIASAQRDIHDRQARIKARDLVYAKYFPQLEKALYDAAWETITPAIPTDPAMPADALRRSIDFLREFSDQKYSVDPDKVYTNAYLPKS</sequence>
<evidence type="ECO:0000313" key="6">
    <source>
        <dbReference type="Proteomes" id="UP000324927"/>
    </source>
</evidence>
<evidence type="ECO:0000256" key="2">
    <source>
        <dbReference type="ARBA" id="ARBA00010742"/>
    </source>
</evidence>
<comment type="subcellular location">
    <subcellularLocation>
        <location evidence="1">Periplasm</location>
    </subcellularLocation>
</comment>
<dbReference type="GO" id="GO:0042597">
    <property type="term" value="C:periplasmic space"/>
    <property type="evidence" value="ECO:0007669"/>
    <property type="project" value="UniProtKB-SubCell"/>
</dbReference>
<name>A0A5A9GE84_AZOLI</name>
<keyword evidence="6" id="KW-1185">Reference proteome</keyword>
<feature type="chain" id="PRO_5022982676" evidence="4">
    <location>
        <begin position="30"/>
        <end position="341"/>
    </location>
</feature>
<dbReference type="OrthoDB" id="9806288at2"/>
<evidence type="ECO:0000256" key="4">
    <source>
        <dbReference type="SAM" id="SignalP"/>
    </source>
</evidence>
<dbReference type="Gene3D" id="3.40.190.10">
    <property type="entry name" value="Periplasmic binding protein-like II"/>
    <property type="match status" value="2"/>
</dbReference>
<dbReference type="SUPFAM" id="SSF53850">
    <property type="entry name" value="Periplasmic binding protein-like II"/>
    <property type="match status" value="1"/>
</dbReference>
<dbReference type="Pfam" id="PF13379">
    <property type="entry name" value="NMT1_2"/>
    <property type="match status" value="1"/>
</dbReference>
<dbReference type="EMBL" id="VTTN01000014">
    <property type="protein sequence ID" value="KAA0592726.1"/>
    <property type="molecule type" value="Genomic_DNA"/>
</dbReference>
<dbReference type="RefSeq" id="WP_149234093.1">
    <property type="nucleotide sequence ID" value="NZ_JALJXJ010000017.1"/>
</dbReference>
<protein>
    <submittedName>
        <fullName evidence="5">ABC transporter substrate-binding protein</fullName>
    </submittedName>
</protein>